<dbReference type="Gramene" id="KCW84728">
    <property type="protein sequence ID" value="KCW84728"/>
    <property type="gene ID" value="EUGRSUZ_B01547"/>
</dbReference>
<keyword evidence="2" id="KW-0472">Membrane</keyword>
<proteinExistence type="predicted"/>
<evidence type="ECO:0000313" key="3">
    <source>
        <dbReference type="EMBL" id="KCW84728.1"/>
    </source>
</evidence>
<gene>
    <name evidence="3" type="ORF">EUGRSUZ_B01547</name>
</gene>
<dbReference type="eggNOG" id="KOG1246">
    <property type="taxonomic scope" value="Eukaryota"/>
</dbReference>
<evidence type="ECO:0000256" key="2">
    <source>
        <dbReference type="SAM" id="Phobius"/>
    </source>
</evidence>
<keyword evidence="2" id="KW-0812">Transmembrane</keyword>
<dbReference type="AlphaFoldDB" id="A0A059D1V6"/>
<name>A0A059D1V6_EUCGR</name>
<reference evidence="3" key="1">
    <citation type="submission" date="2013-07" db="EMBL/GenBank/DDBJ databases">
        <title>The genome of Eucalyptus grandis.</title>
        <authorList>
            <person name="Schmutz J."/>
            <person name="Hayes R."/>
            <person name="Myburg A."/>
            <person name="Tuskan G."/>
            <person name="Grattapaglia D."/>
            <person name="Rokhsar D.S."/>
        </authorList>
    </citation>
    <scope>NUCLEOTIDE SEQUENCE</scope>
    <source>
        <tissue evidence="3">Leaf extractions</tissue>
    </source>
</reference>
<protein>
    <submittedName>
        <fullName evidence="3">Uncharacterized protein</fullName>
    </submittedName>
</protein>
<keyword evidence="2" id="KW-1133">Transmembrane helix</keyword>
<sequence>MSWLLRCRCDQAKNALQYMIENVASFFFFSFSFFFFINEPHAQLCKLAYLPCSSEATGLVGFRKVATARPSPDAPGELLGVRDHRGGTGGEGQNLGCSHDRRGSSERVAPGGDSGGDRAWRQAAGFWCPRSMKRPRRTWSGPNHDRRGSWERVALDGNGRGGQASRRPAEVAKLEGDRLDFERTRSSKRPRQKWSKLGTNHDRRGSSERVAPGDDGGGGRARRRPAGFFVSALTLEAEAKMVRVRDPVTTGRVLQSEWLPTATVEAAKLGGNRRAFG</sequence>
<feature type="region of interest" description="Disordered" evidence="1">
    <location>
        <begin position="73"/>
        <end position="119"/>
    </location>
</feature>
<feature type="region of interest" description="Disordered" evidence="1">
    <location>
        <begin position="132"/>
        <end position="223"/>
    </location>
</feature>
<dbReference type="EMBL" id="KK198754">
    <property type="protein sequence ID" value="KCW84728.1"/>
    <property type="molecule type" value="Genomic_DNA"/>
</dbReference>
<feature type="compositionally biased region" description="Basic and acidic residues" evidence="1">
    <location>
        <begin position="143"/>
        <end position="154"/>
    </location>
</feature>
<organism evidence="3">
    <name type="scientific">Eucalyptus grandis</name>
    <name type="common">Flooded gum</name>
    <dbReference type="NCBI Taxonomy" id="71139"/>
    <lineage>
        <taxon>Eukaryota</taxon>
        <taxon>Viridiplantae</taxon>
        <taxon>Streptophyta</taxon>
        <taxon>Embryophyta</taxon>
        <taxon>Tracheophyta</taxon>
        <taxon>Spermatophyta</taxon>
        <taxon>Magnoliopsida</taxon>
        <taxon>eudicotyledons</taxon>
        <taxon>Gunneridae</taxon>
        <taxon>Pentapetalae</taxon>
        <taxon>rosids</taxon>
        <taxon>malvids</taxon>
        <taxon>Myrtales</taxon>
        <taxon>Myrtaceae</taxon>
        <taxon>Myrtoideae</taxon>
        <taxon>Eucalypteae</taxon>
        <taxon>Eucalyptus</taxon>
    </lineage>
</organism>
<dbReference type="InParanoid" id="A0A059D1V6"/>
<accession>A0A059D1V6</accession>
<evidence type="ECO:0000256" key="1">
    <source>
        <dbReference type="SAM" id="MobiDB-lite"/>
    </source>
</evidence>
<feature type="transmembrane region" description="Helical" evidence="2">
    <location>
        <begin position="20"/>
        <end position="37"/>
    </location>
</feature>
<feature type="compositionally biased region" description="Basic and acidic residues" evidence="1">
    <location>
        <begin position="167"/>
        <end position="185"/>
    </location>
</feature>